<evidence type="ECO:0000313" key="2">
    <source>
        <dbReference type="Proteomes" id="UP000001058"/>
    </source>
</evidence>
<dbReference type="RefSeq" id="XP_002949792.1">
    <property type="nucleotide sequence ID" value="XM_002949746.1"/>
</dbReference>
<dbReference type="Proteomes" id="UP000001058">
    <property type="component" value="Unassembled WGS sequence"/>
</dbReference>
<dbReference type="AlphaFoldDB" id="D8TTP4"/>
<dbReference type="KEGG" id="vcn:VOLCADRAFT_90177"/>
<sequence>MHILLNGNVDKDDELLEACMPEDYNVQTAFNAAQATTRNNLADGTYTGSVVIVQDLIDHIQGLEDILFYRCTDNTCGGAITKHLQPQVYVPVEQDVCQALNVIDEVLDDDDGACIGAVGKVVASCCLRRVECRLHVVVLRHASF</sequence>
<proteinExistence type="predicted"/>
<dbReference type="InParanoid" id="D8TTP4"/>
<gene>
    <name evidence="1" type="ORF">VOLCADRAFT_90177</name>
</gene>
<name>D8TTP4_VOLCA</name>
<evidence type="ECO:0000313" key="1">
    <source>
        <dbReference type="EMBL" id="EFJ49344.1"/>
    </source>
</evidence>
<protein>
    <submittedName>
        <fullName evidence="1">Uncharacterized protein</fullName>
    </submittedName>
</protein>
<accession>D8TTP4</accession>
<dbReference type="GeneID" id="9618852"/>
<organism evidence="2">
    <name type="scientific">Volvox carteri f. nagariensis</name>
    <dbReference type="NCBI Taxonomy" id="3068"/>
    <lineage>
        <taxon>Eukaryota</taxon>
        <taxon>Viridiplantae</taxon>
        <taxon>Chlorophyta</taxon>
        <taxon>core chlorophytes</taxon>
        <taxon>Chlorophyceae</taxon>
        <taxon>CS clade</taxon>
        <taxon>Chlamydomonadales</taxon>
        <taxon>Volvocaceae</taxon>
        <taxon>Volvox</taxon>
    </lineage>
</organism>
<keyword evidence="2" id="KW-1185">Reference proteome</keyword>
<dbReference type="EMBL" id="GL378336">
    <property type="protein sequence ID" value="EFJ49344.1"/>
    <property type="molecule type" value="Genomic_DNA"/>
</dbReference>
<reference evidence="1 2" key="1">
    <citation type="journal article" date="2010" name="Science">
        <title>Genomic analysis of organismal complexity in the multicellular green alga Volvox carteri.</title>
        <authorList>
            <person name="Prochnik S.E."/>
            <person name="Umen J."/>
            <person name="Nedelcu A.M."/>
            <person name="Hallmann A."/>
            <person name="Miller S.M."/>
            <person name="Nishii I."/>
            <person name="Ferris P."/>
            <person name="Kuo A."/>
            <person name="Mitros T."/>
            <person name="Fritz-Laylin L.K."/>
            <person name="Hellsten U."/>
            <person name="Chapman J."/>
            <person name="Simakov O."/>
            <person name="Rensing S.A."/>
            <person name="Terry A."/>
            <person name="Pangilinan J."/>
            <person name="Kapitonov V."/>
            <person name="Jurka J."/>
            <person name="Salamov A."/>
            <person name="Shapiro H."/>
            <person name="Schmutz J."/>
            <person name="Grimwood J."/>
            <person name="Lindquist E."/>
            <person name="Lucas S."/>
            <person name="Grigoriev I.V."/>
            <person name="Schmitt R."/>
            <person name="Kirk D."/>
            <person name="Rokhsar D.S."/>
        </authorList>
    </citation>
    <scope>NUCLEOTIDE SEQUENCE [LARGE SCALE GENOMIC DNA]</scope>
    <source>
        <strain evidence="2">f. Nagariensis / Eve</strain>
    </source>
</reference>